<organism evidence="2">
    <name type="scientific">Arundo donax</name>
    <name type="common">Giant reed</name>
    <name type="synonym">Donax arundinaceus</name>
    <dbReference type="NCBI Taxonomy" id="35708"/>
    <lineage>
        <taxon>Eukaryota</taxon>
        <taxon>Viridiplantae</taxon>
        <taxon>Streptophyta</taxon>
        <taxon>Embryophyta</taxon>
        <taxon>Tracheophyta</taxon>
        <taxon>Spermatophyta</taxon>
        <taxon>Magnoliopsida</taxon>
        <taxon>Liliopsida</taxon>
        <taxon>Poales</taxon>
        <taxon>Poaceae</taxon>
        <taxon>PACMAD clade</taxon>
        <taxon>Arundinoideae</taxon>
        <taxon>Arundineae</taxon>
        <taxon>Arundo</taxon>
    </lineage>
</organism>
<evidence type="ECO:0000313" key="2">
    <source>
        <dbReference type="EMBL" id="JAD43805.1"/>
    </source>
</evidence>
<reference evidence="2" key="2">
    <citation type="journal article" date="2015" name="Data Brief">
        <title>Shoot transcriptome of the giant reed, Arundo donax.</title>
        <authorList>
            <person name="Barrero R.A."/>
            <person name="Guerrero F.D."/>
            <person name="Moolhuijzen P."/>
            <person name="Goolsby J.A."/>
            <person name="Tidwell J."/>
            <person name="Bellgard S.E."/>
            <person name="Bellgard M.I."/>
        </authorList>
    </citation>
    <scope>NUCLEOTIDE SEQUENCE</scope>
    <source>
        <tissue evidence="2">Shoot tissue taken approximately 20 cm above the soil surface</tissue>
    </source>
</reference>
<accession>A0A0A9A472</accession>
<name>A0A0A9A472_ARUDO</name>
<dbReference type="EMBL" id="GBRH01254090">
    <property type="protein sequence ID" value="JAD43805.1"/>
    <property type="molecule type" value="Transcribed_RNA"/>
</dbReference>
<feature type="chain" id="PRO_5002042535" evidence="1">
    <location>
        <begin position="19"/>
        <end position="32"/>
    </location>
</feature>
<reference evidence="2" key="1">
    <citation type="submission" date="2014-09" db="EMBL/GenBank/DDBJ databases">
        <authorList>
            <person name="Magalhaes I.L.F."/>
            <person name="Oliveira U."/>
            <person name="Santos F.R."/>
            <person name="Vidigal T.H.D.A."/>
            <person name="Brescovit A.D."/>
            <person name="Santos A.J."/>
        </authorList>
    </citation>
    <scope>NUCLEOTIDE SEQUENCE</scope>
    <source>
        <tissue evidence="2">Shoot tissue taken approximately 20 cm above the soil surface</tissue>
    </source>
</reference>
<keyword evidence="1" id="KW-0732">Signal</keyword>
<proteinExistence type="predicted"/>
<feature type="signal peptide" evidence="1">
    <location>
        <begin position="1"/>
        <end position="18"/>
    </location>
</feature>
<sequence length="32" mass="3595">MFASLLSLTVLCCMFVKCRQNCYNSGLDIAFC</sequence>
<dbReference type="AlphaFoldDB" id="A0A0A9A472"/>
<protein>
    <submittedName>
        <fullName evidence="2">Uncharacterized protein</fullName>
    </submittedName>
</protein>
<evidence type="ECO:0000256" key="1">
    <source>
        <dbReference type="SAM" id="SignalP"/>
    </source>
</evidence>